<dbReference type="Proteomes" id="UP000321926">
    <property type="component" value="Unassembled WGS sequence"/>
</dbReference>
<dbReference type="EMBL" id="VRTY01000174">
    <property type="protein sequence ID" value="TXK21152.1"/>
    <property type="molecule type" value="Genomic_DNA"/>
</dbReference>
<name>A0A5C8IJB5_9BACT</name>
<accession>A0A5C8IJB5</accession>
<evidence type="ECO:0000313" key="3">
    <source>
        <dbReference type="Proteomes" id="UP000321926"/>
    </source>
</evidence>
<dbReference type="RefSeq" id="WP_147924220.1">
    <property type="nucleotide sequence ID" value="NZ_VRTY01000174.1"/>
</dbReference>
<dbReference type="AlphaFoldDB" id="A0A5C8IJB5"/>
<proteinExistence type="predicted"/>
<sequence length="160" mass="17496">MKVIAQFIVALILSCMVGYLVADSVIGFGGGCDGGFCAITTFFALGIALLLFAIFIVAKIIIHFAPKDMSWISFFSALLSPVLLIIIIFFYGLSTYTKADSSSGVFEANLIQAIIYLTPILLIGLFFHFRTYEPDAAKGILYAAFFWIFFALLTLGFCHG</sequence>
<dbReference type="PROSITE" id="PS51257">
    <property type="entry name" value="PROKAR_LIPOPROTEIN"/>
    <property type="match status" value="1"/>
</dbReference>
<keyword evidence="1" id="KW-1133">Transmembrane helix</keyword>
<reference evidence="2 3" key="1">
    <citation type="submission" date="2019-08" db="EMBL/GenBank/DDBJ databases">
        <authorList>
            <person name="Shi S."/>
        </authorList>
    </citation>
    <scope>NUCLEOTIDE SEQUENCE [LARGE SCALE GENOMIC DNA]</scope>
    <source>
        <strain evidence="2 3">GY10130</strain>
    </source>
</reference>
<evidence type="ECO:0008006" key="4">
    <source>
        <dbReference type="Google" id="ProtNLM"/>
    </source>
</evidence>
<feature type="transmembrane region" description="Helical" evidence="1">
    <location>
        <begin position="74"/>
        <end position="93"/>
    </location>
</feature>
<protein>
    <recommendedName>
        <fullName evidence="4">Yip1 domain-containing protein</fullName>
    </recommendedName>
</protein>
<keyword evidence="1" id="KW-0472">Membrane</keyword>
<feature type="transmembrane region" description="Helical" evidence="1">
    <location>
        <begin position="139"/>
        <end position="157"/>
    </location>
</feature>
<comment type="caution">
    <text evidence="2">The sequence shown here is derived from an EMBL/GenBank/DDBJ whole genome shotgun (WGS) entry which is preliminary data.</text>
</comment>
<feature type="transmembrane region" description="Helical" evidence="1">
    <location>
        <begin position="105"/>
        <end position="127"/>
    </location>
</feature>
<organism evidence="2 3">
    <name type="scientific">Pontibacter qinzhouensis</name>
    <dbReference type="NCBI Taxonomy" id="2603253"/>
    <lineage>
        <taxon>Bacteria</taxon>
        <taxon>Pseudomonadati</taxon>
        <taxon>Bacteroidota</taxon>
        <taxon>Cytophagia</taxon>
        <taxon>Cytophagales</taxon>
        <taxon>Hymenobacteraceae</taxon>
        <taxon>Pontibacter</taxon>
    </lineage>
</organism>
<feature type="transmembrane region" description="Helical" evidence="1">
    <location>
        <begin position="38"/>
        <end position="62"/>
    </location>
</feature>
<gene>
    <name evidence="2" type="ORF">FVR03_23525</name>
</gene>
<evidence type="ECO:0000313" key="2">
    <source>
        <dbReference type="EMBL" id="TXK21152.1"/>
    </source>
</evidence>
<evidence type="ECO:0000256" key="1">
    <source>
        <dbReference type="SAM" id="Phobius"/>
    </source>
</evidence>
<keyword evidence="3" id="KW-1185">Reference proteome</keyword>
<keyword evidence="1" id="KW-0812">Transmembrane</keyword>